<protein>
    <recommendedName>
        <fullName evidence="3">HTH luxR-type domain-containing protein</fullName>
    </recommendedName>
</protein>
<dbReference type="EMBL" id="WBVQ01000001">
    <property type="protein sequence ID" value="KAB2816829.1"/>
    <property type="molecule type" value="Genomic_DNA"/>
</dbReference>
<sequence>MMCTTLLGISLLVNALFLIHFKSQKTHSKRIVIIHKEKIISGSFTERLLHNYPELSHREVELALQIHNGLNNAELEDHLCISYSSVVKAKYRLRKKLRIEDQKLDSFLRSL</sequence>
<organism evidence="1 2">
    <name type="scientific">Phaeocystidibacter marisrubri</name>
    <dbReference type="NCBI Taxonomy" id="1577780"/>
    <lineage>
        <taxon>Bacteria</taxon>
        <taxon>Pseudomonadati</taxon>
        <taxon>Bacteroidota</taxon>
        <taxon>Flavobacteriia</taxon>
        <taxon>Flavobacteriales</taxon>
        <taxon>Phaeocystidibacteraceae</taxon>
        <taxon>Phaeocystidibacter</taxon>
    </lineage>
</organism>
<dbReference type="GO" id="GO:0006355">
    <property type="term" value="P:regulation of DNA-templated transcription"/>
    <property type="evidence" value="ECO:0007669"/>
    <property type="project" value="InterPro"/>
</dbReference>
<reference evidence="1 2" key="1">
    <citation type="submission" date="2019-10" db="EMBL/GenBank/DDBJ databases">
        <title>Genome sequence of Phaeocystidibacter marisrubri JCM30614 (type strain).</title>
        <authorList>
            <person name="Bowman J.P."/>
        </authorList>
    </citation>
    <scope>NUCLEOTIDE SEQUENCE [LARGE SCALE GENOMIC DNA]</scope>
    <source>
        <strain evidence="1 2">JCM 30614</strain>
    </source>
</reference>
<evidence type="ECO:0000313" key="2">
    <source>
        <dbReference type="Proteomes" id="UP000484164"/>
    </source>
</evidence>
<keyword evidence="2" id="KW-1185">Reference proteome</keyword>
<dbReference type="SUPFAM" id="SSF46894">
    <property type="entry name" value="C-terminal effector domain of the bipartite response regulators"/>
    <property type="match status" value="1"/>
</dbReference>
<evidence type="ECO:0000313" key="1">
    <source>
        <dbReference type="EMBL" id="KAB2816829.1"/>
    </source>
</evidence>
<dbReference type="GO" id="GO:0003677">
    <property type="term" value="F:DNA binding"/>
    <property type="evidence" value="ECO:0007669"/>
    <property type="project" value="InterPro"/>
</dbReference>
<dbReference type="RefSeq" id="WP_151691401.1">
    <property type="nucleotide sequence ID" value="NZ_BMGX01000002.1"/>
</dbReference>
<gene>
    <name evidence="1" type="ORF">F8C82_00070</name>
</gene>
<dbReference type="Gene3D" id="1.10.10.10">
    <property type="entry name" value="Winged helix-like DNA-binding domain superfamily/Winged helix DNA-binding domain"/>
    <property type="match status" value="1"/>
</dbReference>
<proteinExistence type="predicted"/>
<dbReference type="InterPro" id="IPR016032">
    <property type="entry name" value="Sig_transdc_resp-reg_C-effctor"/>
</dbReference>
<dbReference type="Proteomes" id="UP000484164">
    <property type="component" value="Unassembled WGS sequence"/>
</dbReference>
<accession>A0A6L3ZGS2</accession>
<dbReference type="AlphaFoldDB" id="A0A6L3ZGS2"/>
<name>A0A6L3ZGS2_9FLAO</name>
<evidence type="ECO:0008006" key="3">
    <source>
        <dbReference type="Google" id="ProtNLM"/>
    </source>
</evidence>
<comment type="caution">
    <text evidence="1">The sequence shown here is derived from an EMBL/GenBank/DDBJ whole genome shotgun (WGS) entry which is preliminary data.</text>
</comment>
<dbReference type="InterPro" id="IPR036388">
    <property type="entry name" value="WH-like_DNA-bd_sf"/>
</dbReference>
<dbReference type="OrthoDB" id="1090267at2"/>